<organism evidence="1 2">
    <name type="scientific">Prunus dulcis</name>
    <name type="common">Almond</name>
    <name type="synonym">Amygdalus dulcis</name>
    <dbReference type="NCBI Taxonomy" id="3755"/>
    <lineage>
        <taxon>Eukaryota</taxon>
        <taxon>Viridiplantae</taxon>
        <taxon>Streptophyta</taxon>
        <taxon>Embryophyta</taxon>
        <taxon>Tracheophyta</taxon>
        <taxon>Spermatophyta</taxon>
        <taxon>Magnoliopsida</taxon>
        <taxon>eudicotyledons</taxon>
        <taxon>Gunneridae</taxon>
        <taxon>Pentapetalae</taxon>
        <taxon>rosids</taxon>
        <taxon>fabids</taxon>
        <taxon>Rosales</taxon>
        <taxon>Rosaceae</taxon>
        <taxon>Amygdaloideae</taxon>
        <taxon>Amygdaleae</taxon>
        <taxon>Prunus</taxon>
    </lineage>
</organism>
<dbReference type="Proteomes" id="UP001054821">
    <property type="component" value="Chromosome 2"/>
</dbReference>
<protein>
    <submittedName>
        <fullName evidence="1">Uncharacterized protein</fullName>
    </submittedName>
</protein>
<accession>A0AAD4WN70</accession>
<proteinExistence type="predicted"/>
<comment type="caution">
    <text evidence="1">The sequence shown here is derived from an EMBL/GenBank/DDBJ whole genome shotgun (WGS) entry which is preliminary data.</text>
</comment>
<dbReference type="EMBL" id="JAJFAZ020000002">
    <property type="protein sequence ID" value="KAI5345167.1"/>
    <property type="molecule type" value="Genomic_DNA"/>
</dbReference>
<reference evidence="1 2" key="1">
    <citation type="journal article" date="2022" name="G3 (Bethesda)">
        <title>Whole-genome sequence and methylome profiling of the almond [Prunus dulcis (Mill.) D.A. Webb] cultivar 'Nonpareil'.</title>
        <authorList>
            <person name="D'Amico-Willman K.M."/>
            <person name="Ouma W.Z."/>
            <person name="Meulia T."/>
            <person name="Sideli G.M."/>
            <person name="Gradziel T.M."/>
            <person name="Fresnedo-Ramirez J."/>
        </authorList>
    </citation>
    <scope>NUCLEOTIDE SEQUENCE [LARGE SCALE GENOMIC DNA]</scope>
    <source>
        <strain evidence="1">Clone GOH B32 T37-40</strain>
    </source>
</reference>
<gene>
    <name evidence="1" type="ORF">L3X38_013044</name>
</gene>
<evidence type="ECO:0000313" key="1">
    <source>
        <dbReference type="EMBL" id="KAI5345167.1"/>
    </source>
</evidence>
<sequence>MAISRWNYPAKLIWHFTKNESYTIKSGYEVALNLQRNGKLSEKVRESAVNKRHNGSSEKWLIYAEGISMWRMSVLGVDDKMRHMNIYCFSVIMQECSGLPLPSRSKGDFWPVGRRNKGVLEGTRVDPVETLQTFFAQCQECQEMLDARAPQFGDLSRPPEEVHKGGGIGNMMASSALMMKDGLNMMVSSALMMKDEVIRKTLKVCSESGYGKIEIESDSLQVVQMLSGQR</sequence>
<name>A0AAD4WN70_PRUDU</name>
<dbReference type="AlphaFoldDB" id="A0AAD4WN70"/>
<keyword evidence="2" id="KW-1185">Reference proteome</keyword>
<evidence type="ECO:0000313" key="2">
    <source>
        <dbReference type="Proteomes" id="UP001054821"/>
    </source>
</evidence>